<gene>
    <name evidence="4" type="ORF">PC110_g22893</name>
    <name evidence="1" type="ORF">PC115_g22150</name>
    <name evidence="2" type="ORF">PC117_g13679</name>
    <name evidence="3" type="ORF">PC129_g9160</name>
</gene>
<dbReference type="Proteomes" id="UP000760860">
    <property type="component" value="Unassembled WGS sequence"/>
</dbReference>
<dbReference type="EMBL" id="RCMK01000407">
    <property type="protein sequence ID" value="KAG2930609.1"/>
    <property type="molecule type" value="Genomic_DNA"/>
</dbReference>
<dbReference type="EMBL" id="MJFZ01002543">
    <property type="protein sequence ID" value="RAW20664.1"/>
    <property type="molecule type" value="Genomic_DNA"/>
</dbReference>
<sequence length="39" mass="4544">MSKLEEYLDEQADMTMPVVKDRMLSDLAVDGQNAYIEYM</sequence>
<reference evidence="1" key="2">
    <citation type="submission" date="2018-10" db="EMBL/GenBank/DDBJ databases">
        <title>Effector identification in a new, highly contiguous assembly of the strawberry crown rot pathogen Phytophthora cactorum.</title>
        <authorList>
            <person name="Armitage A.D."/>
            <person name="Nellist C.F."/>
            <person name="Bates H."/>
            <person name="Vickerstaff R.J."/>
            <person name="Harrison R.J."/>
        </authorList>
    </citation>
    <scope>NUCLEOTIDE SEQUENCE</scope>
    <source>
        <strain evidence="1">4032</strain>
        <strain evidence="2">4040</strain>
        <strain evidence="3">P421</strain>
    </source>
</reference>
<dbReference type="Proteomes" id="UP000251314">
    <property type="component" value="Unassembled WGS sequence"/>
</dbReference>
<name>A0A329R7U4_9STRA</name>
<evidence type="ECO:0000313" key="3">
    <source>
        <dbReference type="EMBL" id="KAG3220072.1"/>
    </source>
</evidence>
<evidence type="ECO:0000313" key="2">
    <source>
        <dbReference type="EMBL" id="KAG2930609.1"/>
    </source>
</evidence>
<dbReference type="OrthoDB" id="125964at2759"/>
<dbReference type="Proteomes" id="UP000736787">
    <property type="component" value="Unassembled WGS sequence"/>
</dbReference>
<dbReference type="Proteomes" id="UP000774804">
    <property type="component" value="Unassembled WGS sequence"/>
</dbReference>
<evidence type="ECO:0000313" key="5">
    <source>
        <dbReference type="Proteomes" id="UP000251314"/>
    </source>
</evidence>
<dbReference type="EMBL" id="RCMV01000281">
    <property type="protein sequence ID" value="KAG3220072.1"/>
    <property type="molecule type" value="Genomic_DNA"/>
</dbReference>
<dbReference type="AlphaFoldDB" id="A0A329R7U4"/>
<protein>
    <submittedName>
        <fullName evidence="4">Uncharacterized protein</fullName>
    </submittedName>
</protein>
<dbReference type="VEuPathDB" id="FungiDB:PC110_g22893"/>
<evidence type="ECO:0000313" key="1">
    <source>
        <dbReference type="EMBL" id="KAG2881694.1"/>
    </source>
</evidence>
<proteinExistence type="predicted"/>
<comment type="caution">
    <text evidence="4">The sequence shown here is derived from an EMBL/GenBank/DDBJ whole genome shotgun (WGS) entry which is preliminary data.</text>
</comment>
<reference evidence="4 5" key="1">
    <citation type="submission" date="2018-01" db="EMBL/GenBank/DDBJ databases">
        <title>Draft genome of the strawberry crown rot pathogen Phytophthora cactorum.</title>
        <authorList>
            <person name="Armitage A.D."/>
            <person name="Lysoe E."/>
            <person name="Nellist C.F."/>
            <person name="Harrison R.J."/>
            <person name="Brurberg M.B."/>
        </authorList>
    </citation>
    <scope>NUCLEOTIDE SEQUENCE [LARGE SCALE GENOMIC DNA]</scope>
    <source>
        <strain evidence="4 5">10300</strain>
    </source>
</reference>
<dbReference type="EMBL" id="RCMI01001741">
    <property type="protein sequence ID" value="KAG2881694.1"/>
    <property type="molecule type" value="Genomic_DNA"/>
</dbReference>
<keyword evidence="5" id="KW-1185">Reference proteome</keyword>
<evidence type="ECO:0000313" key="4">
    <source>
        <dbReference type="EMBL" id="RAW20664.1"/>
    </source>
</evidence>
<accession>A0A329R7U4</accession>
<organism evidence="4 5">
    <name type="scientific">Phytophthora cactorum</name>
    <dbReference type="NCBI Taxonomy" id="29920"/>
    <lineage>
        <taxon>Eukaryota</taxon>
        <taxon>Sar</taxon>
        <taxon>Stramenopiles</taxon>
        <taxon>Oomycota</taxon>
        <taxon>Peronosporomycetes</taxon>
        <taxon>Peronosporales</taxon>
        <taxon>Peronosporaceae</taxon>
        <taxon>Phytophthora</taxon>
    </lineage>
</organism>